<evidence type="ECO:0000313" key="6">
    <source>
        <dbReference type="EMBL" id="THG08048.1"/>
    </source>
</evidence>
<evidence type="ECO:0000256" key="2">
    <source>
        <dbReference type="ARBA" id="ARBA00023015"/>
    </source>
</evidence>
<accession>A0A4S4DXD8</accession>
<organism evidence="6 7">
    <name type="scientific">Camellia sinensis var. sinensis</name>
    <name type="common">China tea</name>
    <dbReference type="NCBI Taxonomy" id="542762"/>
    <lineage>
        <taxon>Eukaryota</taxon>
        <taxon>Viridiplantae</taxon>
        <taxon>Streptophyta</taxon>
        <taxon>Embryophyta</taxon>
        <taxon>Tracheophyta</taxon>
        <taxon>Spermatophyta</taxon>
        <taxon>Magnoliopsida</taxon>
        <taxon>eudicotyledons</taxon>
        <taxon>Gunneridae</taxon>
        <taxon>Pentapetalae</taxon>
        <taxon>asterids</taxon>
        <taxon>Ericales</taxon>
        <taxon>Theaceae</taxon>
        <taxon>Camellia</taxon>
    </lineage>
</organism>
<gene>
    <name evidence="6" type="ORF">TEA_011882</name>
</gene>
<dbReference type="EMBL" id="SDRB02009624">
    <property type="protein sequence ID" value="THG08048.1"/>
    <property type="molecule type" value="Genomic_DNA"/>
</dbReference>
<dbReference type="InterPro" id="IPR044660">
    <property type="entry name" value="IBH1-like"/>
</dbReference>
<dbReference type="GO" id="GO:0006355">
    <property type="term" value="P:regulation of DNA-templated transcription"/>
    <property type="evidence" value="ECO:0007669"/>
    <property type="project" value="InterPro"/>
</dbReference>
<keyword evidence="3" id="KW-0804">Transcription</keyword>
<keyword evidence="4" id="KW-0539">Nucleus</keyword>
<dbReference type="GO" id="GO:0000976">
    <property type="term" value="F:transcription cis-regulatory region binding"/>
    <property type="evidence" value="ECO:0007669"/>
    <property type="project" value="UniProtKB-ARBA"/>
</dbReference>
<evidence type="ECO:0000256" key="4">
    <source>
        <dbReference type="ARBA" id="ARBA00023242"/>
    </source>
</evidence>
<dbReference type="InterPro" id="IPR059002">
    <property type="entry name" value="IBH1_N"/>
</dbReference>
<dbReference type="PANTHER" id="PTHR33124:SF5">
    <property type="entry name" value="TRANSCRIPTION FACTOR IBH1-LIKE 1"/>
    <property type="match status" value="1"/>
</dbReference>
<dbReference type="SUPFAM" id="SSF47459">
    <property type="entry name" value="HLH, helix-loop-helix DNA-binding domain"/>
    <property type="match status" value="1"/>
</dbReference>
<dbReference type="PANTHER" id="PTHR33124">
    <property type="entry name" value="TRANSCRIPTION FACTOR IBH1-LIKE 1"/>
    <property type="match status" value="1"/>
</dbReference>
<keyword evidence="2" id="KW-0805">Transcription regulation</keyword>
<dbReference type="Proteomes" id="UP000306102">
    <property type="component" value="Unassembled WGS sequence"/>
</dbReference>
<dbReference type="Pfam" id="PF26576">
    <property type="entry name" value="IBH1_N"/>
    <property type="match status" value="1"/>
</dbReference>
<dbReference type="AlphaFoldDB" id="A0A4S4DXD8"/>
<evidence type="ECO:0000256" key="1">
    <source>
        <dbReference type="ARBA" id="ARBA00004123"/>
    </source>
</evidence>
<reference evidence="6 7" key="1">
    <citation type="journal article" date="2018" name="Proc. Natl. Acad. Sci. U.S.A.">
        <title>Draft genome sequence of Camellia sinensis var. sinensis provides insights into the evolution of the tea genome and tea quality.</title>
        <authorList>
            <person name="Wei C."/>
            <person name="Yang H."/>
            <person name="Wang S."/>
            <person name="Zhao J."/>
            <person name="Liu C."/>
            <person name="Gao L."/>
            <person name="Xia E."/>
            <person name="Lu Y."/>
            <person name="Tai Y."/>
            <person name="She G."/>
            <person name="Sun J."/>
            <person name="Cao H."/>
            <person name="Tong W."/>
            <person name="Gao Q."/>
            <person name="Li Y."/>
            <person name="Deng W."/>
            <person name="Jiang X."/>
            <person name="Wang W."/>
            <person name="Chen Q."/>
            <person name="Zhang S."/>
            <person name="Li H."/>
            <person name="Wu J."/>
            <person name="Wang P."/>
            <person name="Li P."/>
            <person name="Shi C."/>
            <person name="Zheng F."/>
            <person name="Jian J."/>
            <person name="Huang B."/>
            <person name="Shan D."/>
            <person name="Shi M."/>
            <person name="Fang C."/>
            <person name="Yue Y."/>
            <person name="Li F."/>
            <person name="Li D."/>
            <person name="Wei S."/>
            <person name="Han B."/>
            <person name="Jiang C."/>
            <person name="Yin Y."/>
            <person name="Xia T."/>
            <person name="Zhang Z."/>
            <person name="Bennetzen J.L."/>
            <person name="Zhao S."/>
            <person name="Wan X."/>
        </authorList>
    </citation>
    <scope>NUCLEOTIDE SEQUENCE [LARGE SCALE GENOMIC DNA]</scope>
    <source>
        <strain evidence="7">cv. Shuchazao</strain>
        <tissue evidence="6">Leaf</tissue>
    </source>
</reference>
<dbReference type="GO" id="GO:0046983">
    <property type="term" value="F:protein dimerization activity"/>
    <property type="evidence" value="ECO:0007669"/>
    <property type="project" value="InterPro"/>
</dbReference>
<dbReference type="InterPro" id="IPR044549">
    <property type="entry name" value="bHLH_AtIBH1-like"/>
</dbReference>
<name>A0A4S4DXD8_CAMSN</name>
<comment type="subcellular location">
    <subcellularLocation>
        <location evidence="1">Nucleus</location>
    </subcellularLocation>
</comment>
<keyword evidence="7" id="KW-1185">Reference proteome</keyword>
<feature type="domain" description="IBH1-like N-terminal" evidence="5">
    <location>
        <begin position="5"/>
        <end position="67"/>
    </location>
</feature>
<evidence type="ECO:0000313" key="7">
    <source>
        <dbReference type="Proteomes" id="UP000306102"/>
    </source>
</evidence>
<evidence type="ECO:0000256" key="3">
    <source>
        <dbReference type="ARBA" id="ARBA00023163"/>
    </source>
</evidence>
<protein>
    <recommendedName>
        <fullName evidence="5">IBH1-like N-terminal domain-containing protein</fullName>
    </recommendedName>
</protein>
<sequence>MPSPSSLKQEFLKKWVMGLQVCNNSEKEMSIMERKKAIKLSADVAMASARTASTSWSRALIANASKNNESNFIVDNILGNDSQKIKKASILSLSHNKIVLRSKKILKKSHRIRRAKKIAPQVVLASSIAKRLVKKRTQVLKRLVPGCESMDDFSLIEETLDYIVSLRAQVDVMRCLAYATEHLNSK</sequence>
<evidence type="ECO:0000259" key="5">
    <source>
        <dbReference type="Pfam" id="PF26576"/>
    </source>
</evidence>
<dbReference type="GO" id="GO:0005634">
    <property type="term" value="C:nucleus"/>
    <property type="evidence" value="ECO:0007669"/>
    <property type="project" value="UniProtKB-SubCell"/>
</dbReference>
<proteinExistence type="predicted"/>
<comment type="caution">
    <text evidence="6">The sequence shown here is derived from an EMBL/GenBank/DDBJ whole genome shotgun (WGS) entry which is preliminary data.</text>
</comment>
<dbReference type="InterPro" id="IPR036638">
    <property type="entry name" value="HLH_DNA-bd_sf"/>
</dbReference>
<dbReference type="CDD" id="cd11444">
    <property type="entry name" value="bHLH_AtIBH1_like"/>
    <property type="match status" value="1"/>
</dbReference>